<gene>
    <name evidence="2" type="ORF">GGR00_005087</name>
</gene>
<evidence type="ECO:0000313" key="2">
    <source>
        <dbReference type="EMBL" id="MBB6357266.1"/>
    </source>
</evidence>
<dbReference type="EMBL" id="JACHOU010000022">
    <property type="protein sequence ID" value="MBB6357266.1"/>
    <property type="molecule type" value="Genomic_DNA"/>
</dbReference>
<dbReference type="SUPFAM" id="SSF52540">
    <property type="entry name" value="P-loop containing nucleoside triphosphate hydrolases"/>
    <property type="match status" value="1"/>
</dbReference>
<accession>A0A7X0FCP2</accession>
<feature type="region of interest" description="Disordered" evidence="1">
    <location>
        <begin position="1"/>
        <end position="27"/>
    </location>
</feature>
<dbReference type="InterPro" id="IPR027417">
    <property type="entry name" value="P-loop_NTPase"/>
</dbReference>
<dbReference type="Proteomes" id="UP000536262">
    <property type="component" value="Unassembled WGS sequence"/>
</dbReference>
<dbReference type="RefSeq" id="WP_184701987.1">
    <property type="nucleotide sequence ID" value="NZ_BAABEG010000004.1"/>
</dbReference>
<reference evidence="2 3" key="1">
    <citation type="submission" date="2020-08" db="EMBL/GenBank/DDBJ databases">
        <title>Genomic Encyclopedia of Type Strains, Phase IV (KMG-IV): sequencing the most valuable type-strain genomes for metagenomic binning, comparative biology and taxonomic classification.</title>
        <authorList>
            <person name="Goeker M."/>
        </authorList>
    </citation>
    <scope>NUCLEOTIDE SEQUENCE [LARGE SCALE GENOMIC DNA]</scope>
    <source>
        <strain evidence="2 3">DSM 7051</strain>
    </source>
</reference>
<feature type="compositionally biased region" description="Basic and acidic residues" evidence="1">
    <location>
        <begin position="847"/>
        <end position="863"/>
    </location>
</feature>
<feature type="compositionally biased region" description="Basic and acidic residues" evidence="1">
    <location>
        <begin position="8"/>
        <end position="23"/>
    </location>
</feature>
<name>A0A7X0FCP2_9HYPH</name>
<evidence type="ECO:0000313" key="3">
    <source>
        <dbReference type="Proteomes" id="UP000536262"/>
    </source>
</evidence>
<keyword evidence="3" id="KW-1185">Reference proteome</keyword>
<sequence length="1774" mass="197330">MTARQKAKSSEEKRTAKKKEVTATRRSTAGTGFDFEDSVAAQFVLSSLAGRGLPVEGNLQRLQMQTGTLQWDIDDLLVTAQDKAVARRLAVSCKGNVQVSANGLPESFAQQAWRLWTTTDSPFDRSTDRLALATQGAHDVFQSAWSDIKKFTAGADTALALAQIKANPRYKRIFDSLKAAAVTAVTDADVLGLIGCIDVLPFDFQRVPSKDEGDAIAVALSLLAGGTAQDAKRLWEEIVGRARETRLGSGTLDIAALKRWLRPRFALRDFPDYEPSWARLRALSAETESLVQTALPSGARLDFRSECDQLLTQLRGKPCIAVYGDSGTGKSALVKAFLDTHFPTATRVWLAPEHLELALNEAERARFGLAHPLIRVLDAAVTAENFLIIDSAERLSPASRLKAQQLVKQLLEMTGSEPPLAWRVILIGQTEFWASGELSKIAGTPSLARWEVRARSAGDVTAVLRVSAGLEWLASHHDALIALTNLRTLAWVVQAAGVFQDDSGAAPTSMVAIAEKLWAHWTSGRTALEGFLIRLALRDAAFEHSVPVSTLDAADATAFDGRPPQCPVRRNPANNHVQFEHDLAADWARFQRLKEIAFDTAQWAAYAENPLWNGALRMLGQFLLRQPSGSRTAWDDAFDQVEAVQGTLPLADDILLDALFLDPEAVAILEVRADMLFANNAKHLQRLLARFEHVASVSGISPGAEGPLKDYGVYLEAKFRTPIIGRWPALAVFLGHHRERVADLELPRVSILCERWLTSMPLTSSDGTPFPYRREFAELALAAARARQLNVAKGVMYLGDDDGIYEAAFAGAQDLPDDVTTWALETAQRRPMRADLQAKLNQHRKEKAAEHSRRMASDAEYRERHGRKRSIPFVSSGRKLPPWPLGPQDRVDRSFEKAVRSQTFQSLMRARPAEAAEVLLAVLIEDSPEESYGSRGSYREELGLANDGEGYPTAYWKSPFFSFLHVDPASAIDSLLKLVSFCMDRWEHEVTSRGGRSPAPILIRLDDGTERQFRGRYSVFAWSQASDHSNGPLYSSLAALEKWLCGLVDHGADVSSHIDTLMRHADSVAILGVIINVGKRLPELFSAVLKPLLTVAPFYEWDERRVRDSEYSFAGTIWIQSGEMVFEMAREWHAAPYRHRNLIAIVSELCRKDHVLGDFVNAAAAQWTPPDGDKERIEFQIRAAQLDYRNYRAVVAGEDEQVEFVCPAGLAAAVSGFERSRGRARQILVFPENCRRFLAAPAPLPAEQITAIAGLMAAADGDEDVGLEEEMLRPARVTAAVVLLLGAKEWLASNEGVRDRTQAIVNAAMEDTALDKDRSRFRYSMAPSYLEFVAYLVFHEWLADPSLETDSALLRVLTSGDDRAAAVIAETAYIHRATLGDRWWRLQYLALLWSGLMILRPRFDREDGPDQSRWLRRARWLLSRRVSGVPCTVDDIRPLDVAKRVEEFEARQWEEEYHRDGRRFTRDRSRRMSGALETHFLRIAFAWLLIDKNLPAEAAELDERRQLLKAFWAHTAWLLVGSESETSGDYSPMSQFGYKLVEAIAGMVLVTDPAETPSLWQPIFDIGPRGHYAIAHLFKCIFSHFEEDTDPAFFAARWRPMIEAVMAGRGWEGGPWYHQQSLERHALSFARSDALARPSASARLIEPMRDLYRAWALKRLPGDEDNLAGLCGFLSTKAGQPIRLEGLVWIANAIQSASELARLANQGPAADRHWYRDRTSAAFVEFLTTVVTENGPAAVAQPEIRQALIDLVGLAVSKQLSAAFALQDRLKSLL</sequence>
<evidence type="ECO:0000256" key="1">
    <source>
        <dbReference type="SAM" id="MobiDB-lite"/>
    </source>
</evidence>
<proteinExistence type="predicted"/>
<protein>
    <submittedName>
        <fullName evidence="2">Uncharacterized protein</fullName>
    </submittedName>
</protein>
<feature type="region of interest" description="Disordered" evidence="1">
    <location>
        <begin position="842"/>
        <end position="887"/>
    </location>
</feature>
<organism evidence="2 3">
    <name type="scientific">Aminobacter aganoensis</name>
    <dbReference type="NCBI Taxonomy" id="83264"/>
    <lineage>
        <taxon>Bacteria</taxon>
        <taxon>Pseudomonadati</taxon>
        <taxon>Pseudomonadota</taxon>
        <taxon>Alphaproteobacteria</taxon>
        <taxon>Hyphomicrobiales</taxon>
        <taxon>Phyllobacteriaceae</taxon>
        <taxon>Aminobacter</taxon>
    </lineage>
</organism>
<comment type="caution">
    <text evidence="2">The sequence shown here is derived from an EMBL/GenBank/DDBJ whole genome shotgun (WGS) entry which is preliminary data.</text>
</comment>